<dbReference type="GO" id="GO:0098887">
    <property type="term" value="P:neurotransmitter receptor transport, endosome to postsynaptic membrane"/>
    <property type="evidence" value="ECO:0007669"/>
    <property type="project" value="TreeGrafter"/>
</dbReference>
<feature type="region of interest" description="Disordered" evidence="3">
    <location>
        <begin position="1232"/>
        <end position="1252"/>
    </location>
</feature>
<dbReference type="GO" id="GO:0098609">
    <property type="term" value="P:cell-cell adhesion"/>
    <property type="evidence" value="ECO:0007669"/>
    <property type="project" value="TreeGrafter"/>
</dbReference>
<dbReference type="GO" id="GO:0019901">
    <property type="term" value="F:protein kinase binding"/>
    <property type="evidence" value="ECO:0007669"/>
    <property type="project" value="TreeGrafter"/>
</dbReference>
<dbReference type="InterPro" id="IPR050614">
    <property type="entry name" value="Synaptic_Scaffolding_LAP-MAGUK"/>
</dbReference>
<dbReference type="GO" id="GO:0045197">
    <property type="term" value="P:establishment or maintenance of epithelial cell apical/basal polarity"/>
    <property type="evidence" value="ECO:0007669"/>
    <property type="project" value="TreeGrafter"/>
</dbReference>
<dbReference type="InterPro" id="IPR003591">
    <property type="entry name" value="Leu-rich_rpt_typical-subtyp"/>
</dbReference>
<keyword evidence="2" id="KW-0677">Repeat</keyword>
<dbReference type="Proteomes" id="UP000694427">
    <property type="component" value="Unplaced"/>
</dbReference>
<protein>
    <submittedName>
        <fullName evidence="5">Leucine rich repeat containing 7</fullName>
    </submittedName>
</protein>
<evidence type="ECO:0000256" key="3">
    <source>
        <dbReference type="SAM" id="MobiDB-lite"/>
    </source>
</evidence>
<feature type="compositionally biased region" description="Polar residues" evidence="3">
    <location>
        <begin position="680"/>
        <end position="692"/>
    </location>
</feature>
<feature type="region of interest" description="Disordered" evidence="3">
    <location>
        <begin position="1159"/>
        <end position="1185"/>
    </location>
</feature>
<dbReference type="InterPro" id="IPR001611">
    <property type="entry name" value="Leu-rich_rpt"/>
</dbReference>
<keyword evidence="1" id="KW-0433">Leucine-rich repeat</keyword>
<dbReference type="Pfam" id="PF23598">
    <property type="entry name" value="LRR_14"/>
    <property type="match status" value="1"/>
</dbReference>
<name>A0A8C1JD77_CYPCA</name>
<dbReference type="InterPro" id="IPR032675">
    <property type="entry name" value="LRR_dom_sf"/>
</dbReference>
<proteinExistence type="predicted"/>
<accession>A0A8C1JD77</accession>
<feature type="region of interest" description="Disordered" evidence="3">
    <location>
        <begin position="1361"/>
        <end position="1381"/>
    </location>
</feature>
<dbReference type="GO" id="GO:0043113">
    <property type="term" value="P:receptor clustering"/>
    <property type="evidence" value="ECO:0007669"/>
    <property type="project" value="TreeGrafter"/>
</dbReference>
<dbReference type="SMART" id="SM00365">
    <property type="entry name" value="LRR_SD22"/>
    <property type="match status" value="6"/>
</dbReference>
<dbReference type="GO" id="GO:0098968">
    <property type="term" value="P:neurotransmitter receptor transport postsynaptic membrane to endosome"/>
    <property type="evidence" value="ECO:0007669"/>
    <property type="project" value="TreeGrafter"/>
</dbReference>
<dbReference type="SMART" id="SM00369">
    <property type="entry name" value="LRR_TYP"/>
    <property type="match status" value="12"/>
</dbReference>
<sequence length="1381" mass="155685">MDNYSTLQLQCLEMTTKRKFIGRLVPCRCFRGEEEVISVLDYSHCSLQQVPKEIFSFERTLEELYLDANQIEELPKQLFNCQALKKLSMPDNDLSNLPTTIASLVNLKELDISKNGIQEFPDNIKCCKCLSVVEASVNPIAKLPDGFTQLLNLTQLFLNDAFLEYLPANFGRLSKLRILELRENHLKTMPKSIHRLSQLERLDLGSNEFSELPEVLEQIHSLKELWLDNNSLQTIPGSIGKLRQLRYLDLAKNRIESLDADISGCESLEDLLLSSNMLQQLPDTIGKLKKLTTLKVDDNQLTSLPNTIGSARGKTGLSLLEEFDCSCNELESLPPTIGYLHSLRTFAADENFLTELPREIGNCRNVTVMSLRSNKIEFLPDEIGQMTKLRVLNLSDNRLKNLPFTFTKLKDLAALWLSDNQSKALIPLQTEAHPETKQRVLTNYMFPQQPRHDEDYQSDSDSFNPTLWEEQRQQRMTVAFEFEDKKEEEDNSGKVKVEINLKRYPTPYPEDLKNMVKSVQNLVGKTTHPLNTEKCSSGTNMELHSQDKYEPKWPIAPKEVTEREVKDFSKLPMSEQGVILNSAIDIPKRKDKEDLTESSEISLHRVVPKPHQPENTRLAVTSSSCFCLIDSMGGSPNDIRISDMRPTLVEPPMYKPKVVLLGKEKKESTDESEPDKMHCLNNSGSSATYSDYSPSQGSSGSSNPPGNVSNLQTSGKEGPSQTHWTNRLAQSFPKPIESKPLLSQRETPPSSTLQQREETPLDTPSSSAGNPMLGSKPRSASMAHGRRPLMRQERIVGVPLELDQSQLTFHTVRTTPETEVPPPSNPWQNWTRTPSPFEDRTAFPSKLEITPGNSPNPDRKDFEQEMMELPGTFPSTRAWGFLDSTDSGMGRGHPNISAHVQGVKESNKLGTMVLSKSSERLSPMMKEVKAKFKKSQSIDEIDMGSYRVYSIPLDSYSSSIENQGSVDRADLPVPLEQSMSRSQSAPMLDDDLDGFGSKSSQQQKPAIPKKVYHFDQSFNPQRAMDLMKAERRVPPPFPNAPEYVNQPGKTLSKELVSPRGYRGYPPMEQMFSFAQTAVTDDAINPQLSVQPQRSRPGFLRRADSLVSSTEMALFRRVAENQELQLAEHYNRSQQSMLEQQNSLASITDTQFHKRNGRYDEDYSSYQEPKKPIMGYPTKSLTQRRPLSARSYSTETYGASQARPVSARPTMAALLEKLPSDYNLSTCTEKSPEADMKMRSVPQKQEDPSSKMPVDWRQQLLRHIEAKRLDRPGVHNPHQQQTMMITSANHPHRTARDQQYEGAINKVSIQQYQSPLPMPITTTSPRPQSARCFIQTKGQKSMDGFPEQLCVRIEKNPGLGFSISGGISGQGNPFKPSDMGTA</sequence>
<dbReference type="FunFam" id="3.80.10.10:FF:000061">
    <property type="entry name" value="leucine-rich repeat-containing protein 7 isoform X1"/>
    <property type="match status" value="1"/>
</dbReference>
<evidence type="ECO:0000256" key="1">
    <source>
        <dbReference type="ARBA" id="ARBA00022614"/>
    </source>
</evidence>
<dbReference type="GO" id="GO:0005912">
    <property type="term" value="C:adherens junction"/>
    <property type="evidence" value="ECO:0007669"/>
    <property type="project" value="TreeGrafter"/>
</dbReference>
<evidence type="ECO:0000259" key="4">
    <source>
        <dbReference type="Pfam" id="PF23598"/>
    </source>
</evidence>
<feature type="compositionally biased region" description="Basic and acidic residues" evidence="3">
    <location>
        <begin position="1232"/>
        <end position="1248"/>
    </location>
</feature>
<dbReference type="Gene3D" id="3.80.10.10">
    <property type="entry name" value="Ribonuclease Inhibitor"/>
    <property type="match status" value="4"/>
</dbReference>
<dbReference type="PANTHER" id="PTHR23119:SF48">
    <property type="entry name" value="LEUCINE-RICH REPEAT-CONTAINING PROTEIN 7"/>
    <property type="match status" value="1"/>
</dbReference>
<evidence type="ECO:0000313" key="5">
    <source>
        <dbReference type="Ensembl" id="ENSCCRP00010030710.1"/>
    </source>
</evidence>
<feature type="compositionally biased region" description="Polar residues" evidence="3">
    <location>
        <begin position="744"/>
        <end position="754"/>
    </location>
</feature>
<feature type="domain" description="Disease resistance R13L4/SHOC-2-like LRR" evidence="4">
    <location>
        <begin position="238"/>
        <end position="311"/>
    </location>
</feature>
<keyword evidence="6" id="KW-1185">Reference proteome</keyword>
<dbReference type="PANTHER" id="PTHR23119">
    <property type="entry name" value="DISCS LARGE"/>
    <property type="match status" value="1"/>
</dbReference>
<feature type="compositionally biased region" description="Polar residues" evidence="3">
    <location>
        <begin position="711"/>
        <end position="729"/>
    </location>
</feature>
<dbReference type="Pfam" id="PF13855">
    <property type="entry name" value="LRR_8"/>
    <property type="match status" value="2"/>
</dbReference>
<dbReference type="FunFam" id="3.80.10.10:FF:000118">
    <property type="entry name" value="Leucine rich repeat containing 7"/>
    <property type="match status" value="1"/>
</dbReference>
<evidence type="ECO:0000256" key="2">
    <source>
        <dbReference type="ARBA" id="ARBA00022737"/>
    </source>
</evidence>
<organism evidence="5 6">
    <name type="scientific">Cyprinus carpio</name>
    <name type="common">Common carp</name>
    <dbReference type="NCBI Taxonomy" id="7962"/>
    <lineage>
        <taxon>Eukaryota</taxon>
        <taxon>Metazoa</taxon>
        <taxon>Chordata</taxon>
        <taxon>Craniata</taxon>
        <taxon>Vertebrata</taxon>
        <taxon>Euteleostomi</taxon>
        <taxon>Actinopterygii</taxon>
        <taxon>Neopterygii</taxon>
        <taxon>Teleostei</taxon>
        <taxon>Ostariophysi</taxon>
        <taxon>Cypriniformes</taxon>
        <taxon>Cyprinidae</taxon>
        <taxon>Cyprininae</taxon>
        <taxon>Cyprinus</taxon>
    </lineage>
</organism>
<reference evidence="5" key="1">
    <citation type="submission" date="2025-08" db="UniProtKB">
        <authorList>
            <consortium name="Ensembl"/>
        </authorList>
    </citation>
    <scope>IDENTIFICATION</scope>
</reference>
<dbReference type="InterPro" id="IPR055414">
    <property type="entry name" value="LRR_R13L4/SHOC2-like"/>
</dbReference>
<feature type="region of interest" description="Disordered" evidence="3">
    <location>
        <begin position="663"/>
        <end position="792"/>
    </location>
</feature>
<dbReference type="GO" id="GO:0014069">
    <property type="term" value="C:postsynaptic density"/>
    <property type="evidence" value="ECO:0007669"/>
    <property type="project" value="TreeGrafter"/>
</dbReference>
<evidence type="ECO:0000313" key="6">
    <source>
        <dbReference type="Proteomes" id="UP000694427"/>
    </source>
</evidence>
<reference evidence="5" key="2">
    <citation type="submission" date="2025-09" db="UniProtKB">
        <authorList>
            <consortium name="Ensembl"/>
        </authorList>
    </citation>
    <scope>IDENTIFICATION</scope>
</reference>
<dbReference type="PROSITE" id="PS51450">
    <property type="entry name" value="LRR"/>
    <property type="match status" value="5"/>
</dbReference>
<feature type="compositionally biased region" description="Basic and acidic residues" evidence="3">
    <location>
        <begin position="663"/>
        <end position="678"/>
    </location>
</feature>
<dbReference type="SMART" id="SM00364">
    <property type="entry name" value="LRR_BAC"/>
    <property type="match status" value="11"/>
</dbReference>
<dbReference type="SUPFAM" id="SSF52047">
    <property type="entry name" value="RNI-like"/>
    <property type="match status" value="1"/>
</dbReference>
<dbReference type="GO" id="GO:0016323">
    <property type="term" value="C:basolateral plasma membrane"/>
    <property type="evidence" value="ECO:0007669"/>
    <property type="project" value="TreeGrafter"/>
</dbReference>
<dbReference type="Ensembl" id="ENSCCRT00010033717.1">
    <property type="protein sequence ID" value="ENSCCRP00010030710.1"/>
    <property type="gene ID" value="ENSCCRG00010011421.1"/>
</dbReference>
<feature type="compositionally biased region" description="Low complexity" evidence="3">
    <location>
        <begin position="693"/>
        <end position="710"/>
    </location>
</feature>
<dbReference type="GO" id="GO:0045211">
    <property type="term" value="C:postsynaptic membrane"/>
    <property type="evidence" value="ECO:0007669"/>
    <property type="project" value="TreeGrafter"/>
</dbReference>